<gene>
    <name evidence="1" type="ORF">GMOD_00010377</name>
</gene>
<evidence type="ECO:0000313" key="2">
    <source>
        <dbReference type="Proteomes" id="UP000265663"/>
    </source>
</evidence>
<sequence>MRQILYILKEEPRLSEKGFNKILNLRYNLNLGMSEELKVLYPDLIPVPRPEVPEGVIHPQLLVGFVDGEGSFNVVTVEKMSNAASTLSTTYKV</sequence>
<keyword evidence="1" id="KW-0378">Hydrolase</keyword>
<proteinExistence type="predicted"/>
<dbReference type="Proteomes" id="UP000265663">
    <property type="component" value="Unassembled WGS sequence"/>
</dbReference>
<accession>A0A3M7M5K9</accession>
<name>A0A3M7M5K9_9PLEO</name>
<evidence type="ECO:0000313" key="1">
    <source>
        <dbReference type="EMBL" id="RMZ69689.1"/>
    </source>
</evidence>
<keyword evidence="1" id="KW-0540">Nuclease</keyword>
<keyword evidence="1" id="KW-0255">Endonuclease</keyword>
<dbReference type="GO" id="GO:0004519">
    <property type="term" value="F:endonuclease activity"/>
    <property type="evidence" value="ECO:0007669"/>
    <property type="project" value="UniProtKB-KW"/>
</dbReference>
<reference evidence="1 2" key="1">
    <citation type="journal article" date="2014" name="PLoS ONE">
        <title>De novo Genome Assembly of the Fungal Plant Pathogen Pyrenophora semeniperda.</title>
        <authorList>
            <person name="Soliai M.M."/>
            <person name="Meyer S.E."/>
            <person name="Udall J.A."/>
            <person name="Elzinga D.E."/>
            <person name="Hermansen R.A."/>
            <person name="Bodily P.M."/>
            <person name="Hart A.A."/>
            <person name="Coleman C.E."/>
        </authorList>
    </citation>
    <scope>NUCLEOTIDE SEQUENCE [LARGE SCALE GENOMIC DNA]</scope>
    <source>
        <strain evidence="1 2">CCB06</strain>
        <tissue evidence="1">Mycelium</tissue>
    </source>
</reference>
<keyword evidence="2" id="KW-1185">Reference proteome</keyword>
<dbReference type="AlphaFoldDB" id="A0A3M7M5K9"/>
<dbReference type="OrthoDB" id="5412286at2759"/>
<protein>
    <submittedName>
        <fullName evidence="1">LAGLIDADG endonuclease (Mitochondrion)</fullName>
    </submittedName>
</protein>
<dbReference type="EMBL" id="KE747820">
    <property type="protein sequence ID" value="RMZ69689.1"/>
    <property type="molecule type" value="Genomic_DNA"/>
</dbReference>
<organism evidence="1 2">
    <name type="scientific">Pyrenophora seminiperda CCB06</name>
    <dbReference type="NCBI Taxonomy" id="1302712"/>
    <lineage>
        <taxon>Eukaryota</taxon>
        <taxon>Fungi</taxon>
        <taxon>Dikarya</taxon>
        <taxon>Ascomycota</taxon>
        <taxon>Pezizomycotina</taxon>
        <taxon>Dothideomycetes</taxon>
        <taxon>Pleosporomycetidae</taxon>
        <taxon>Pleosporales</taxon>
        <taxon>Pleosporineae</taxon>
        <taxon>Pleosporaceae</taxon>
        <taxon>Pyrenophora</taxon>
    </lineage>
</organism>